<dbReference type="NCBIfam" id="TIGR02231">
    <property type="entry name" value="mucoidy inhibitor MuiA family protein"/>
    <property type="match status" value="1"/>
</dbReference>
<feature type="domain" description="DUF4140" evidence="2">
    <location>
        <begin position="32"/>
        <end position="131"/>
    </location>
</feature>
<dbReference type="Pfam" id="PF13598">
    <property type="entry name" value="DUF4139"/>
    <property type="match status" value="1"/>
</dbReference>
<dbReference type="InterPro" id="IPR037291">
    <property type="entry name" value="DUF4139"/>
</dbReference>
<dbReference type="Proteomes" id="UP000273143">
    <property type="component" value="Chromosome"/>
</dbReference>
<protein>
    <submittedName>
        <fullName evidence="3">Mucoidy inhibitor MuiA family protein</fullName>
    </submittedName>
</protein>
<organism evidence="3 4">
    <name type="scientific">Entomomonas moraniae</name>
    <dbReference type="NCBI Taxonomy" id="2213226"/>
    <lineage>
        <taxon>Bacteria</taxon>
        <taxon>Pseudomonadati</taxon>
        <taxon>Pseudomonadota</taxon>
        <taxon>Gammaproteobacteria</taxon>
        <taxon>Pseudomonadales</taxon>
        <taxon>Pseudomonadaceae</taxon>
        <taxon>Entomomonas</taxon>
    </lineage>
</organism>
<evidence type="ECO:0000259" key="1">
    <source>
        <dbReference type="Pfam" id="PF13598"/>
    </source>
</evidence>
<dbReference type="InterPro" id="IPR025554">
    <property type="entry name" value="DUF4140"/>
</dbReference>
<dbReference type="EMBL" id="CP029822">
    <property type="protein sequence ID" value="AZS51241.1"/>
    <property type="molecule type" value="Genomic_DNA"/>
</dbReference>
<evidence type="ECO:0000313" key="4">
    <source>
        <dbReference type="Proteomes" id="UP000273143"/>
    </source>
</evidence>
<gene>
    <name evidence="3" type="ORF">DM558_10875</name>
</gene>
<keyword evidence="4" id="KW-1185">Reference proteome</keyword>
<dbReference type="RefSeq" id="WP_127164012.1">
    <property type="nucleotide sequence ID" value="NZ_CP029822.1"/>
</dbReference>
<dbReference type="InterPro" id="IPR011935">
    <property type="entry name" value="CHP02231"/>
</dbReference>
<dbReference type="Gene3D" id="2.60.40.2960">
    <property type="match status" value="1"/>
</dbReference>
<evidence type="ECO:0000259" key="2">
    <source>
        <dbReference type="Pfam" id="PF13600"/>
    </source>
</evidence>
<feature type="domain" description="DUF4139" evidence="1">
    <location>
        <begin position="219"/>
        <end position="529"/>
    </location>
</feature>
<sequence length="538" mass="60236">MMRRWLSVICLGTLSLYTYGAQKELASSIKAVTVYADRASINRQAEVILPAGEHELYFKNLPVQLDNNSVQVNVLSSNPATVLDVTTKQQARLSDVNPRLQKIAEAIQQFYDQRNKLTDQQALLTNQQRFIQTLQLGVLATNKDGSRPSVQELKNIMQFSKENLLIISEKKRQITKEIEKIDEQLTNLESERQPILRSNKQTKDIVVRVNLQQPSKVDVDLSYVTSNAIWYPRYDVRFNTKSDQLQLDYSGIVQQRTGEDWSNVKLTLSTAKPNLGSDIPKLQVWSIDQLHEVAVAEQVSYTAMADIPAPAPAMAVPKNEVQALKQLASVDMGVTSASFDIANTISLNSGGREQSVSITELELPHKLNYITVPKLASAAYLQVAATNNSDFPLIAGKLNVFMDNRFVTSSYLKTTMPKEALKLDLGVDEGISVTYKPIKRFAEKTGFTGGYDKVTYEYLLTVQNNKKTTQTIKVFDQVPVSENEKITVKQLSPDPKVIKHDEEGKISWDLTLAPQGKKESSIQFSIEYPSEMKVVGVN</sequence>
<name>A0A3Q9JMX3_9GAMM</name>
<evidence type="ECO:0000313" key="3">
    <source>
        <dbReference type="EMBL" id="AZS51241.1"/>
    </source>
</evidence>
<reference evidence="4" key="1">
    <citation type="submission" date="2018-06" db="EMBL/GenBank/DDBJ databases">
        <title>Complete genome of Pseudomonas insecticola strain QZS01.</title>
        <authorList>
            <person name="Wang J."/>
            <person name="Su Q."/>
        </authorList>
    </citation>
    <scope>NUCLEOTIDE SEQUENCE [LARGE SCALE GENOMIC DNA]</scope>
    <source>
        <strain evidence="4">QZS01</strain>
    </source>
</reference>
<proteinExistence type="predicted"/>
<dbReference type="PANTHER" id="PTHR31005:SF8">
    <property type="entry name" value="DUF4139 DOMAIN-CONTAINING PROTEIN"/>
    <property type="match status" value="1"/>
</dbReference>
<dbReference type="AlphaFoldDB" id="A0A3Q9JMX3"/>
<accession>A0A3Q9JMX3</accession>
<dbReference type="KEGG" id="emo:DM558_10875"/>
<dbReference type="PANTHER" id="PTHR31005">
    <property type="entry name" value="DUF4139 DOMAIN-CONTAINING PROTEIN"/>
    <property type="match status" value="1"/>
</dbReference>
<dbReference type="Pfam" id="PF13600">
    <property type="entry name" value="DUF4140"/>
    <property type="match status" value="1"/>
</dbReference>